<dbReference type="Proteomes" id="UP000239757">
    <property type="component" value="Unassembled WGS sequence"/>
</dbReference>
<organism evidence="2 3">
    <name type="scientific">Gossypium barbadense</name>
    <name type="common">Sea Island cotton</name>
    <name type="synonym">Hibiscus barbadensis</name>
    <dbReference type="NCBI Taxonomy" id="3634"/>
    <lineage>
        <taxon>Eukaryota</taxon>
        <taxon>Viridiplantae</taxon>
        <taxon>Streptophyta</taxon>
        <taxon>Embryophyta</taxon>
        <taxon>Tracheophyta</taxon>
        <taxon>Spermatophyta</taxon>
        <taxon>Magnoliopsida</taxon>
        <taxon>eudicotyledons</taxon>
        <taxon>Gunneridae</taxon>
        <taxon>Pentapetalae</taxon>
        <taxon>rosids</taxon>
        <taxon>malvids</taxon>
        <taxon>Malvales</taxon>
        <taxon>Malvaceae</taxon>
        <taxon>Malvoideae</taxon>
        <taxon>Gossypium</taxon>
    </lineage>
</organism>
<feature type="region of interest" description="Disordered" evidence="1">
    <location>
        <begin position="207"/>
        <end position="246"/>
    </location>
</feature>
<name>A0A2P5Y047_GOSBA</name>
<evidence type="ECO:0000256" key="1">
    <source>
        <dbReference type="SAM" id="MobiDB-lite"/>
    </source>
</evidence>
<reference evidence="2 3" key="1">
    <citation type="submission" date="2015-01" db="EMBL/GenBank/DDBJ databases">
        <title>Genome of allotetraploid Gossypium barbadense reveals genomic plasticity and fiber elongation in cotton evolution.</title>
        <authorList>
            <person name="Chen X."/>
            <person name="Liu X."/>
            <person name="Zhao B."/>
            <person name="Zheng H."/>
            <person name="Hu Y."/>
            <person name="Lu G."/>
            <person name="Yang C."/>
            <person name="Chen J."/>
            <person name="Shan C."/>
            <person name="Zhang L."/>
            <person name="Zhou Y."/>
            <person name="Wang L."/>
            <person name="Guo W."/>
            <person name="Bai Y."/>
            <person name="Ruan J."/>
            <person name="Shangguan X."/>
            <person name="Mao Y."/>
            <person name="Jiang J."/>
            <person name="Zhu Y."/>
            <person name="Lei J."/>
            <person name="Kang H."/>
            <person name="Chen S."/>
            <person name="He X."/>
            <person name="Wang R."/>
            <person name="Wang Y."/>
            <person name="Chen J."/>
            <person name="Wang L."/>
            <person name="Yu S."/>
            <person name="Wang B."/>
            <person name="Wei J."/>
            <person name="Song S."/>
            <person name="Lu X."/>
            <person name="Gao Z."/>
            <person name="Gu W."/>
            <person name="Deng X."/>
            <person name="Ma D."/>
            <person name="Wang S."/>
            <person name="Liang W."/>
            <person name="Fang L."/>
            <person name="Cai C."/>
            <person name="Zhu X."/>
            <person name="Zhou B."/>
            <person name="Zhang Y."/>
            <person name="Chen Z."/>
            <person name="Xu S."/>
            <person name="Zhu R."/>
            <person name="Wang S."/>
            <person name="Zhang T."/>
            <person name="Zhao G."/>
        </authorList>
    </citation>
    <scope>NUCLEOTIDE SEQUENCE [LARGE SCALE GENOMIC DNA]</scope>
    <source>
        <strain evidence="3">cv. Xinhai21</strain>
        <tissue evidence="2">Leaf</tissue>
    </source>
</reference>
<protein>
    <submittedName>
        <fullName evidence="2">Uncharacterized protein</fullName>
    </submittedName>
</protein>
<accession>A0A2P5Y047</accession>
<evidence type="ECO:0000313" key="2">
    <source>
        <dbReference type="EMBL" id="PPS08916.1"/>
    </source>
</evidence>
<gene>
    <name evidence="2" type="ORF">GOBAR_AA11728</name>
</gene>
<dbReference type="EMBL" id="KZ663930">
    <property type="protein sequence ID" value="PPS08916.1"/>
    <property type="molecule type" value="Genomic_DNA"/>
</dbReference>
<dbReference type="AlphaFoldDB" id="A0A2P5Y047"/>
<dbReference type="OrthoDB" id="849214at2759"/>
<proteinExistence type="predicted"/>
<sequence>MSETHFQNTETALKNQQASIQGLKTQILQLAKLIFARPEGSLLSNTESNPMEQLNVIAIQDKEGLVTSEPELRQETVVSKGKGEVNHSKQKPVNSHFVWETKQSPFKLETRSKNTPESCSSNDKGPIYEKRRLQLEELDERRTHKLRTHDKPKPCHDELNISPNQLKVGDKVLLDAADPRIATSEPNGAIPLTVLNIFPYGMRSVNSSHRHDHGTKRFSNPQGRALGRAHTTRGGTAYTMSTSRGKKNAIPALKKRKGVTSSSSPTVEIRHPFLQFHLGP</sequence>
<evidence type="ECO:0000313" key="3">
    <source>
        <dbReference type="Proteomes" id="UP000239757"/>
    </source>
</evidence>